<dbReference type="Proteomes" id="UP000256970">
    <property type="component" value="Unassembled WGS sequence"/>
</dbReference>
<gene>
    <name evidence="1" type="ORF">BQ4739_LOCUS17141</name>
</gene>
<evidence type="ECO:0000313" key="1">
    <source>
        <dbReference type="EMBL" id="SZX76769.1"/>
    </source>
</evidence>
<keyword evidence="2" id="KW-1185">Reference proteome</keyword>
<organism evidence="1 2">
    <name type="scientific">Tetradesmus obliquus</name>
    <name type="common">Green alga</name>
    <name type="synonym">Acutodesmus obliquus</name>
    <dbReference type="NCBI Taxonomy" id="3088"/>
    <lineage>
        <taxon>Eukaryota</taxon>
        <taxon>Viridiplantae</taxon>
        <taxon>Chlorophyta</taxon>
        <taxon>core chlorophytes</taxon>
        <taxon>Chlorophyceae</taxon>
        <taxon>CS clade</taxon>
        <taxon>Sphaeropleales</taxon>
        <taxon>Scenedesmaceae</taxon>
        <taxon>Tetradesmus</taxon>
    </lineage>
</organism>
<protein>
    <submittedName>
        <fullName evidence="1">Uncharacterized protein</fullName>
    </submittedName>
</protein>
<dbReference type="AlphaFoldDB" id="A0A383WHZ2"/>
<accession>A0A383WHZ2</accession>
<name>A0A383WHZ2_TETOB</name>
<proteinExistence type="predicted"/>
<sequence length="187" mass="20360">MRLVTPAEQLEAAIKDELVEDAPASWQLGPRQIVPLAGGVRLEWRLPVEQLAQACRDSFVKQKRVEIVSPESPPLGGLAWELTVFAEPKDSGTTVNLYAGPKGMPRWTYYSMDASVGWEGYEGAFAPACAPWNGVRGRERFMKWASKTSGLDDAAWAAAGMPTSGEMLLWLHLRSIGRSTPAAADAC</sequence>
<reference evidence="1 2" key="1">
    <citation type="submission" date="2016-10" db="EMBL/GenBank/DDBJ databases">
        <authorList>
            <person name="Cai Z."/>
        </authorList>
    </citation>
    <scope>NUCLEOTIDE SEQUENCE [LARGE SCALE GENOMIC DNA]</scope>
</reference>
<evidence type="ECO:0000313" key="2">
    <source>
        <dbReference type="Proteomes" id="UP000256970"/>
    </source>
</evidence>
<dbReference type="EMBL" id="FNXT01001265">
    <property type="protein sequence ID" value="SZX76769.1"/>
    <property type="molecule type" value="Genomic_DNA"/>
</dbReference>